<dbReference type="EMBL" id="VDFO01000084">
    <property type="protein sequence ID" value="MQS98630.1"/>
    <property type="molecule type" value="Genomic_DNA"/>
</dbReference>
<dbReference type="PANTHER" id="PTHR33795">
    <property type="entry name" value="INSERTION ELEMENT IS150 PROTEIN INSJ"/>
    <property type="match status" value="1"/>
</dbReference>
<dbReference type="EMBL" id="VDFP01000127">
    <property type="protein sequence ID" value="MQS77223.1"/>
    <property type="molecule type" value="Genomic_DNA"/>
</dbReference>
<dbReference type="Proteomes" id="UP000371423">
    <property type="component" value="Unassembled WGS sequence"/>
</dbReference>
<dbReference type="OrthoDB" id="2303387at2"/>
<keyword evidence="4" id="KW-1185">Reference proteome</keyword>
<dbReference type="InterPro" id="IPR009057">
    <property type="entry name" value="Homeodomain-like_sf"/>
</dbReference>
<dbReference type="PANTHER" id="PTHR33795:SF1">
    <property type="entry name" value="INSERTION ELEMENT IS150 PROTEIN INSJ"/>
    <property type="match status" value="1"/>
</dbReference>
<keyword evidence="1" id="KW-0175">Coiled coil</keyword>
<evidence type="ECO:0000313" key="5">
    <source>
        <dbReference type="Proteomes" id="UP000414364"/>
    </source>
</evidence>
<proteinExistence type="predicted"/>
<protein>
    <submittedName>
        <fullName evidence="3">Helix-turn-helix domain-containing protein</fullName>
    </submittedName>
</protein>
<gene>
    <name evidence="3" type="ORF">FHL05_12300</name>
    <name evidence="2" type="ORF">FHL06_12960</name>
</gene>
<comment type="caution">
    <text evidence="3">The sequence shown here is derived from an EMBL/GenBank/DDBJ whole genome shotgun (WGS) entry which is preliminary data.</text>
</comment>
<evidence type="ECO:0000313" key="2">
    <source>
        <dbReference type="EMBL" id="MQS77223.1"/>
    </source>
</evidence>
<sequence length="162" mass="18997">MFSKDIKLACITDVNNGLPIVQAMKKYDIRGTATIYQWMYAYQRFGVDGLIPFRNGRTIHDYSFKIMVITWRIDNSESYPSTAKHFDIKAPATIWQWEKSLISGRLKPQIGRFDIMSENNKDRKLKELEAENERLRVKVAYLEKLKALTQKNPKSPTNKKHR</sequence>
<name>A0A5P1A035_9LACO</name>
<dbReference type="Gene3D" id="1.10.10.10">
    <property type="entry name" value="Winged helix-like DNA-binding domain superfamily/Winged helix DNA-binding domain"/>
    <property type="match status" value="1"/>
</dbReference>
<evidence type="ECO:0000313" key="3">
    <source>
        <dbReference type="EMBL" id="MQS98630.1"/>
    </source>
</evidence>
<evidence type="ECO:0000313" key="4">
    <source>
        <dbReference type="Proteomes" id="UP000371423"/>
    </source>
</evidence>
<dbReference type="SUPFAM" id="SSF46689">
    <property type="entry name" value="Homeodomain-like"/>
    <property type="match status" value="1"/>
</dbReference>
<accession>A0A5P1A035</accession>
<organism evidence="3 4">
    <name type="scientific">Companilactobacillus halodurans</name>
    <dbReference type="NCBI Taxonomy" id="2584183"/>
    <lineage>
        <taxon>Bacteria</taxon>
        <taxon>Bacillati</taxon>
        <taxon>Bacillota</taxon>
        <taxon>Bacilli</taxon>
        <taxon>Lactobacillales</taxon>
        <taxon>Lactobacillaceae</taxon>
        <taxon>Companilactobacillus</taxon>
    </lineage>
</organism>
<dbReference type="InterPro" id="IPR052057">
    <property type="entry name" value="IS150/IS1296_orfA-like"/>
</dbReference>
<evidence type="ECO:0000256" key="1">
    <source>
        <dbReference type="SAM" id="Coils"/>
    </source>
</evidence>
<dbReference type="InterPro" id="IPR036388">
    <property type="entry name" value="WH-like_DNA-bd_sf"/>
</dbReference>
<feature type="coiled-coil region" evidence="1">
    <location>
        <begin position="118"/>
        <end position="145"/>
    </location>
</feature>
<dbReference type="AlphaFoldDB" id="A0A5P1A035"/>
<dbReference type="Proteomes" id="UP000414364">
    <property type="component" value="Unassembled WGS sequence"/>
</dbReference>
<reference evidence="4 5" key="1">
    <citation type="journal article" date="2019" name="Syst. Appl. Microbiol.">
        <title>Polyphasic characterization of two novel Lactobacillus spp. isolated from blown salami packages: Description of Lactobacillus halodurans sp. nov. and Lactobacillus salsicarnum sp. nov.</title>
        <authorList>
            <person name="Schuster J.A."/>
            <person name="Klingl A."/>
            <person name="Vogel R.F."/>
            <person name="Ehrmann M.A."/>
        </authorList>
    </citation>
    <scope>NUCLEOTIDE SEQUENCE [LARGE SCALE GENOMIC DNA]</scope>
    <source>
        <strain evidence="3 4">TMW 1.1920</strain>
        <strain evidence="2 5">TMW 1.2172</strain>
    </source>
</reference>
<dbReference type="InterPro" id="IPR010921">
    <property type="entry name" value="Trp_repressor/repl_initiator"/>
</dbReference>
<dbReference type="SUPFAM" id="SSF48295">
    <property type="entry name" value="TrpR-like"/>
    <property type="match status" value="1"/>
</dbReference>
<dbReference type="GO" id="GO:0043565">
    <property type="term" value="F:sequence-specific DNA binding"/>
    <property type="evidence" value="ECO:0007669"/>
    <property type="project" value="InterPro"/>
</dbReference>